<evidence type="ECO:0000313" key="2">
    <source>
        <dbReference type="EMBL" id="TKR94946.1"/>
    </source>
</evidence>
<reference evidence="2 3" key="1">
    <citation type="journal article" date="2015" name="Genome Biol.">
        <title>Comparative genomics of Steinernema reveals deeply conserved gene regulatory networks.</title>
        <authorList>
            <person name="Dillman A.R."/>
            <person name="Macchietto M."/>
            <person name="Porter C.F."/>
            <person name="Rogers A."/>
            <person name="Williams B."/>
            <person name="Antoshechkin I."/>
            <person name="Lee M.M."/>
            <person name="Goodwin Z."/>
            <person name="Lu X."/>
            <person name="Lewis E.E."/>
            <person name="Goodrich-Blair H."/>
            <person name="Stock S.P."/>
            <person name="Adams B.J."/>
            <person name="Sternberg P.W."/>
            <person name="Mortazavi A."/>
        </authorList>
    </citation>
    <scope>NUCLEOTIDE SEQUENCE [LARGE SCALE GENOMIC DNA]</scope>
    <source>
        <strain evidence="2 3">ALL</strain>
    </source>
</reference>
<comment type="caution">
    <text evidence="2">The sequence shown here is derived from an EMBL/GenBank/DDBJ whole genome shotgun (WGS) entry which is preliminary data.</text>
</comment>
<name>A0A4U5PF01_STECR</name>
<organism evidence="2 3">
    <name type="scientific">Steinernema carpocapsae</name>
    <name type="common">Entomopathogenic nematode</name>
    <dbReference type="NCBI Taxonomy" id="34508"/>
    <lineage>
        <taxon>Eukaryota</taxon>
        <taxon>Metazoa</taxon>
        <taxon>Ecdysozoa</taxon>
        <taxon>Nematoda</taxon>
        <taxon>Chromadorea</taxon>
        <taxon>Rhabditida</taxon>
        <taxon>Tylenchina</taxon>
        <taxon>Panagrolaimomorpha</taxon>
        <taxon>Strongyloidoidea</taxon>
        <taxon>Steinernematidae</taxon>
        <taxon>Steinernema</taxon>
    </lineage>
</organism>
<feature type="region of interest" description="Disordered" evidence="1">
    <location>
        <begin position="51"/>
        <end position="76"/>
    </location>
</feature>
<sequence length="97" mass="11686">MTTEFYYMKPENTFLGPFRRTHNFFENFQKITKIKYVSDLTSKIQQNRRLGRHISPSAKCDQPHPPPPQHIVTRKSRKWRKTAAEISEIVNFLFYRI</sequence>
<reference evidence="2 3" key="2">
    <citation type="journal article" date="2019" name="G3 (Bethesda)">
        <title>Hybrid Assembly of the Genome of the Entomopathogenic Nematode Steinernema carpocapsae Identifies the X-Chromosome.</title>
        <authorList>
            <person name="Serra L."/>
            <person name="Macchietto M."/>
            <person name="Macias-Munoz A."/>
            <person name="McGill C.J."/>
            <person name="Rodriguez I.M."/>
            <person name="Rodriguez B."/>
            <person name="Murad R."/>
            <person name="Mortazavi A."/>
        </authorList>
    </citation>
    <scope>NUCLEOTIDE SEQUENCE [LARGE SCALE GENOMIC DNA]</scope>
    <source>
        <strain evidence="2 3">ALL</strain>
    </source>
</reference>
<dbReference type="EMBL" id="AZBU02000002">
    <property type="protein sequence ID" value="TKR94946.1"/>
    <property type="molecule type" value="Genomic_DNA"/>
</dbReference>
<evidence type="ECO:0000256" key="1">
    <source>
        <dbReference type="SAM" id="MobiDB-lite"/>
    </source>
</evidence>
<keyword evidence="3" id="KW-1185">Reference proteome</keyword>
<evidence type="ECO:0000313" key="3">
    <source>
        <dbReference type="Proteomes" id="UP000298663"/>
    </source>
</evidence>
<protein>
    <submittedName>
        <fullName evidence="2">Uncharacterized protein</fullName>
    </submittedName>
</protein>
<accession>A0A4U5PF01</accession>
<dbReference type="AlphaFoldDB" id="A0A4U5PF01"/>
<dbReference type="Proteomes" id="UP000298663">
    <property type="component" value="Unassembled WGS sequence"/>
</dbReference>
<gene>
    <name evidence="2" type="ORF">L596_009172</name>
</gene>
<proteinExistence type="predicted"/>